<keyword evidence="3" id="KW-0804">Transcription</keyword>
<protein>
    <submittedName>
        <fullName evidence="5">DNA-binding FadR family transcriptional regulator</fullName>
    </submittedName>
</protein>
<dbReference type="Pfam" id="PF00392">
    <property type="entry name" value="GntR"/>
    <property type="match status" value="1"/>
</dbReference>
<gene>
    <name evidence="5" type="ORF">GGR05_000701</name>
</gene>
<dbReference type="InterPro" id="IPR036388">
    <property type="entry name" value="WH-like_DNA-bd_sf"/>
</dbReference>
<dbReference type="InterPro" id="IPR008920">
    <property type="entry name" value="TF_FadR/GntR_C"/>
</dbReference>
<dbReference type="Pfam" id="PF07729">
    <property type="entry name" value="FCD"/>
    <property type="match status" value="1"/>
</dbReference>
<evidence type="ECO:0000313" key="5">
    <source>
        <dbReference type="EMBL" id="MBB3934590.1"/>
    </source>
</evidence>
<dbReference type="EMBL" id="JACIDO010000001">
    <property type="protein sequence ID" value="MBB3934590.1"/>
    <property type="molecule type" value="Genomic_DNA"/>
</dbReference>
<dbReference type="CDD" id="cd07377">
    <property type="entry name" value="WHTH_GntR"/>
    <property type="match status" value="1"/>
</dbReference>
<keyword evidence="1" id="KW-0805">Transcription regulation</keyword>
<dbReference type="PANTHER" id="PTHR43537:SF44">
    <property type="entry name" value="GNTR FAMILY REGULATORY PROTEIN"/>
    <property type="match status" value="1"/>
</dbReference>
<proteinExistence type="predicted"/>
<keyword evidence="2 5" id="KW-0238">DNA-binding</keyword>
<evidence type="ECO:0000256" key="3">
    <source>
        <dbReference type="ARBA" id="ARBA00023163"/>
    </source>
</evidence>
<dbReference type="Proteomes" id="UP000531216">
    <property type="component" value="Unassembled WGS sequence"/>
</dbReference>
<dbReference type="InterPro" id="IPR011711">
    <property type="entry name" value="GntR_C"/>
</dbReference>
<reference evidence="5 6" key="1">
    <citation type="submission" date="2020-08" db="EMBL/GenBank/DDBJ databases">
        <title>Genomic Encyclopedia of Type Strains, Phase IV (KMG-IV): sequencing the most valuable type-strain genomes for metagenomic binning, comparative biology and taxonomic classification.</title>
        <authorList>
            <person name="Goeker M."/>
        </authorList>
    </citation>
    <scope>NUCLEOTIDE SEQUENCE [LARGE SCALE GENOMIC DNA]</scope>
    <source>
        <strain evidence="5 6">DSM 25024</strain>
    </source>
</reference>
<dbReference type="Gene3D" id="1.20.120.530">
    <property type="entry name" value="GntR ligand-binding domain-like"/>
    <property type="match status" value="1"/>
</dbReference>
<dbReference type="RefSeq" id="WP_244545812.1">
    <property type="nucleotide sequence ID" value="NZ_FOOA01000001.1"/>
</dbReference>
<dbReference type="PRINTS" id="PR00035">
    <property type="entry name" value="HTHGNTR"/>
</dbReference>
<dbReference type="Gene3D" id="1.10.10.10">
    <property type="entry name" value="Winged helix-like DNA-binding domain superfamily/Winged helix DNA-binding domain"/>
    <property type="match status" value="1"/>
</dbReference>
<dbReference type="PANTHER" id="PTHR43537">
    <property type="entry name" value="TRANSCRIPTIONAL REGULATOR, GNTR FAMILY"/>
    <property type="match status" value="1"/>
</dbReference>
<name>A0A7W6FTD0_9HYPH</name>
<dbReference type="AlphaFoldDB" id="A0A7W6FTD0"/>
<dbReference type="PROSITE" id="PS50949">
    <property type="entry name" value="HTH_GNTR"/>
    <property type="match status" value="1"/>
</dbReference>
<sequence>MSETERAERAVPRGRSQRLHGSIAQEIGTAILTGAYAPGDLLANEVDFSERLSVSRTAYREAVRILAAKGLVSSRPKAGTRVNARSNWNFLDPDILRWIFENGPPTPAFVRELFELRQIVEPSAAALAAQRHTRADIAELRAALELMGRHGLGVEEGRNADRLFHETILRATRNEALGTLASGIAAAVRWTTLFKARDGRMPRDPVPEHAKVLAAIAAGNPEAARQAMENLVGLAFQDIRSVDPRLIDESV</sequence>
<evidence type="ECO:0000259" key="4">
    <source>
        <dbReference type="PROSITE" id="PS50949"/>
    </source>
</evidence>
<dbReference type="GO" id="GO:0003677">
    <property type="term" value="F:DNA binding"/>
    <property type="evidence" value="ECO:0007669"/>
    <property type="project" value="UniProtKB-KW"/>
</dbReference>
<dbReference type="SUPFAM" id="SSF46785">
    <property type="entry name" value="Winged helix' DNA-binding domain"/>
    <property type="match status" value="1"/>
</dbReference>
<dbReference type="GO" id="GO:0003700">
    <property type="term" value="F:DNA-binding transcription factor activity"/>
    <property type="evidence" value="ECO:0007669"/>
    <property type="project" value="InterPro"/>
</dbReference>
<dbReference type="InterPro" id="IPR036390">
    <property type="entry name" value="WH_DNA-bd_sf"/>
</dbReference>
<feature type="domain" description="HTH gntR-type" evidence="4">
    <location>
        <begin position="17"/>
        <end position="85"/>
    </location>
</feature>
<dbReference type="InterPro" id="IPR000524">
    <property type="entry name" value="Tscrpt_reg_HTH_GntR"/>
</dbReference>
<evidence type="ECO:0000256" key="2">
    <source>
        <dbReference type="ARBA" id="ARBA00023125"/>
    </source>
</evidence>
<organism evidence="5 6">
    <name type="scientific">Aureimonas phyllosphaerae</name>
    <dbReference type="NCBI Taxonomy" id="1166078"/>
    <lineage>
        <taxon>Bacteria</taxon>
        <taxon>Pseudomonadati</taxon>
        <taxon>Pseudomonadota</taxon>
        <taxon>Alphaproteobacteria</taxon>
        <taxon>Hyphomicrobiales</taxon>
        <taxon>Aurantimonadaceae</taxon>
        <taxon>Aureimonas</taxon>
    </lineage>
</organism>
<dbReference type="SMART" id="SM00895">
    <property type="entry name" value="FCD"/>
    <property type="match status" value="1"/>
</dbReference>
<dbReference type="SMART" id="SM00345">
    <property type="entry name" value="HTH_GNTR"/>
    <property type="match status" value="1"/>
</dbReference>
<comment type="caution">
    <text evidence="5">The sequence shown here is derived from an EMBL/GenBank/DDBJ whole genome shotgun (WGS) entry which is preliminary data.</text>
</comment>
<accession>A0A7W6FTD0</accession>
<evidence type="ECO:0000313" key="6">
    <source>
        <dbReference type="Proteomes" id="UP000531216"/>
    </source>
</evidence>
<keyword evidence="6" id="KW-1185">Reference proteome</keyword>
<evidence type="ECO:0000256" key="1">
    <source>
        <dbReference type="ARBA" id="ARBA00023015"/>
    </source>
</evidence>
<dbReference type="SUPFAM" id="SSF48008">
    <property type="entry name" value="GntR ligand-binding domain-like"/>
    <property type="match status" value="1"/>
</dbReference>